<proteinExistence type="predicted"/>
<gene>
    <name evidence="2" type="ORF">PVP01_0010270</name>
</gene>
<dbReference type="InterPro" id="IPR008780">
    <property type="entry name" value="Plasmodium_Vir"/>
</dbReference>
<evidence type="ECO:0000256" key="1">
    <source>
        <dbReference type="SAM" id="Phobius"/>
    </source>
</evidence>
<dbReference type="VEuPathDB" id="PlasmoDB:PVP01_0010270"/>
<keyword evidence="1" id="KW-0472">Membrane</keyword>
<dbReference type="Proteomes" id="UP000220605">
    <property type="component" value="Unassembled WGS sequence"/>
</dbReference>
<dbReference type="Pfam" id="PF05795">
    <property type="entry name" value="Plasmodium_Vir"/>
    <property type="match status" value="1"/>
</dbReference>
<sequence length="357" mass="41164">MSIGMEYTLDKIKNEYNSIQNSIFYKIYQEFDKPCALQYYDSGDSCYFESFDGSLSENVISILKNLYSNFYRVYASNETHNNDYFPDYLDEVKKLGCICLKYWLYDQIASKGLEVSQITGLFKGYETYINGKIKGASRNYCNISDLSLNNINTLKNIYALYTIFYDNTNISKTCDNDKCKYIDYFGKGLDDFINSIKKCTSNSPKDNYCNEFNEFIKMCKKNSEYAGILIYNVPSQSTAGTTGKHLLSFEKYQNEPLYIYLKNEKLLNFVKTSHFLSNKKSTIAATSVVGSAIGLPSIFYYLYKFTPFGRSLHKAKRKNIVNINDEAHNSLLHTSDTEQTPLKSRNHNIAYHTFSDT</sequence>
<dbReference type="VEuPathDB" id="PlasmoDB:PVW1_040008400"/>
<dbReference type="VEuPathDB" id="PlasmoDB:PVPAM_040012600"/>
<dbReference type="AlphaFoldDB" id="A0A565A8D7"/>
<accession>A0A565A8D7</accession>
<reference evidence="2" key="1">
    <citation type="submission" date="2016-07" db="EMBL/GenBank/DDBJ databases">
        <authorList>
            <consortium name="Pathogen Informatics"/>
        </authorList>
    </citation>
    <scope>NUCLEOTIDE SEQUENCE</scope>
</reference>
<organism evidence="2">
    <name type="scientific">Plasmodium vivax</name>
    <name type="common">malaria parasite P. vivax</name>
    <dbReference type="NCBI Taxonomy" id="5855"/>
    <lineage>
        <taxon>Eukaryota</taxon>
        <taxon>Sar</taxon>
        <taxon>Alveolata</taxon>
        <taxon>Apicomplexa</taxon>
        <taxon>Aconoidasida</taxon>
        <taxon>Haemosporida</taxon>
        <taxon>Plasmodiidae</taxon>
        <taxon>Plasmodium</taxon>
        <taxon>Plasmodium (Plasmodium)</taxon>
    </lineage>
</organism>
<keyword evidence="1" id="KW-0812">Transmembrane</keyword>
<dbReference type="VEuPathDB" id="PlasmoDB:PVX_058690"/>
<keyword evidence="1" id="KW-1133">Transmembrane helix</keyword>
<dbReference type="EMBL" id="FLZR02000088">
    <property type="protein sequence ID" value="VVA00314.1"/>
    <property type="molecule type" value="Genomic_DNA"/>
</dbReference>
<name>A0A565A8D7_PLAVI</name>
<feature type="transmembrane region" description="Helical" evidence="1">
    <location>
        <begin position="283"/>
        <end position="303"/>
    </location>
</feature>
<evidence type="ECO:0000313" key="2">
    <source>
        <dbReference type="EMBL" id="VVA00314.1"/>
    </source>
</evidence>
<protein>
    <submittedName>
        <fullName evidence="2">VIR protein</fullName>
    </submittedName>
</protein>
<dbReference type="OrthoDB" id="10334926at2759"/>